<keyword evidence="4" id="KW-0636">Prenylation</keyword>
<evidence type="ECO:0000256" key="3">
    <source>
        <dbReference type="ARBA" id="ARBA00023288"/>
    </source>
</evidence>
<dbReference type="GO" id="GO:0046872">
    <property type="term" value="F:metal ion binding"/>
    <property type="evidence" value="ECO:0007669"/>
    <property type="project" value="UniProtKB-KW"/>
</dbReference>
<evidence type="ECO:0000313" key="10">
    <source>
        <dbReference type="Proteomes" id="UP000197138"/>
    </source>
</evidence>
<reference evidence="9 11" key="3">
    <citation type="submission" date="2017-11" db="EMBL/GenBank/DDBJ databases">
        <title>De-novo sequencing of pomegranate (Punica granatum L.) genome.</title>
        <authorList>
            <person name="Akparov Z."/>
            <person name="Amiraslanov A."/>
            <person name="Hajiyeva S."/>
            <person name="Abbasov M."/>
            <person name="Kaur K."/>
            <person name="Hamwieh A."/>
            <person name="Solovyev V."/>
            <person name="Salamov A."/>
            <person name="Braich B."/>
            <person name="Kosarev P."/>
            <person name="Mahmoud A."/>
            <person name="Hajiyev E."/>
            <person name="Babayeva S."/>
            <person name="Izzatullayeva V."/>
            <person name="Mammadov A."/>
            <person name="Mammadov A."/>
            <person name="Sharifova S."/>
            <person name="Ojaghi J."/>
            <person name="Eynullazada K."/>
            <person name="Bayramov B."/>
            <person name="Abdulazimova A."/>
            <person name="Shahmuradov I."/>
        </authorList>
    </citation>
    <scope>NUCLEOTIDE SEQUENCE [LARGE SCALE GENOMIC DNA]</scope>
    <source>
        <strain evidence="9">AG2017</strain>
        <strain evidence="11">cv. AG2017</strain>
        <tissue evidence="9">Leaf</tissue>
    </source>
</reference>
<dbReference type="InterPro" id="IPR044577">
    <property type="entry name" value="HIPP4/7/8/17/18/19"/>
</dbReference>
<feature type="domain" description="HMA" evidence="7">
    <location>
        <begin position="92"/>
        <end position="156"/>
    </location>
</feature>
<evidence type="ECO:0000256" key="2">
    <source>
        <dbReference type="ARBA" id="ARBA00022723"/>
    </source>
</evidence>
<evidence type="ECO:0000313" key="11">
    <source>
        <dbReference type="Proteomes" id="UP000233551"/>
    </source>
</evidence>
<dbReference type="CDD" id="cd00371">
    <property type="entry name" value="HMA"/>
    <property type="match status" value="2"/>
</dbReference>
<evidence type="ECO:0000256" key="6">
    <source>
        <dbReference type="SAM" id="MobiDB-lite"/>
    </source>
</evidence>
<feature type="region of interest" description="Disordered" evidence="6">
    <location>
        <begin position="158"/>
        <end position="181"/>
    </location>
</feature>
<evidence type="ECO:0000259" key="7">
    <source>
        <dbReference type="PROSITE" id="PS50846"/>
    </source>
</evidence>
<dbReference type="PROSITE" id="PS50846">
    <property type="entry name" value="HMA_2"/>
    <property type="match status" value="2"/>
</dbReference>
<evidence type="ECO:0000256" key="4">
    <source>
        <dbReference type="ARBA" id="ARBA00023289"/>
    </source>
</evidence>
<comment type="caution">
    <text evidence="8">The sequence shown here is derived from an EMBL/GenBank/DDBJ whole genome shotgun (WGS) entry which is preliminary data.</text>
</comment>
<name>A0A218WVG5_PUNGR</name>
<dbReference type="Proteomes" id="UP000197138">
    <property type="component" value="Unassembled WGS sequence"/>
</dbReference>
<evidence type="ECO:0000313" key="9">
    <source>
        <dbReference type="EMBL" id="PKI76974.1"/>
    </source>
</evidence>
<dbReference type="PANTHER" id="PTHR46195">
    <property type="entry name" value="HEAVY METAL-ASSOCIATED ISOPRENYLATED PLANT PROTEIN 7"/>
    <property type="match status" value="1"/>
</dbReference>
<gene>
    <name evidence="8" type="ORF">CDL15_Pgr009877</name>
    <name evidence="9" type="ORF">CRG98_002477</name>
</gene>
<dbReference type="Pfam" id="PF00403">
    <property type="entry name" value="HMA"/>
    <property type="match status" value="2"/>
</dbReference>
<dbReference type="STRING" id="22663.A0A218WVG5"/>
<dbReference type="InterPro" id="IPR036163">
    <property type="entry name" value="HMA_dom_sf"/>
</dbReference>
<sequence length="212" mass="23558">MEDSSQHVVFKAYIHCKGCARDASRCLKGFDGVEGVAIDAANDIIVVKGESVDPTKVLNRLRKKFRTVKLISPIPQPIQPEKDPPKKEEIVIRTIVLRIPMHCLGCAESVERNMYKMRGVLRVGPGPEHGTVAIMGMIEDSQLLKHARKHVHKQAQIVMPEEPPAPAANEAETSPEEEEQVVASYFPQNSINHTCACCEMFNDENINSCCVM</sequence>
<dbReference type="InterPro" id="IPR006121">
    <property type="entry name" value="HMA_dom"/>
</dbReference>
<keyword evidence="1" id="KW-0488">Methylation</keyword>
<reference evidence="10" key="1">
    <citation type="journal article" date="2017" name="Plant J.">
        <title>The pomegranate (Punica granatum L.) genome and the genomics of punicalagin biosynthesis.</title>
        <authorList>
            <person name="Qin G."/>
            <person name="Xu C."/>
            <person name="Ming R."/>
            <person name="Tang H."/>
            <person name="Guyot R."/>
            <person name="Kramer E.M."/>
            <person name="Hu Y."/>
            <person name="Yi X."/>
            <person name="Qi Y."/>
            <person name="Xu X."/>
            <person name="Gao Z."/>
            <person name="Pan H."/>
            <person name="Jian J."/>
            <person name="Tian Y."/>
            <person name="Yue Z."/>
            <person name="Xu Y."/>
        </authorList>
    </citation>
    <scope>NUCLEOTIDE SEQUENCE [LARGE SCALE GENOMIC DNA]</scope>
    <source>
        <strain evidence="10">cv. Dabenzi</strain>
    </source>
</reference>
<proteinExistence type="inferred from homology"/>
<protein>
    <recommendedName>
        <fullName evidence="7">HMA domain-containing protein</fullName>
    </recommendedName>
</protein>
<evidence type="ECO:0000256" key="5">
    <source>
        <dbReference type="ARBA" id="ARBA00024045"/>
    </source>
</evidence>
<dbReference type="EMBL" id="MTKT01003224">
    <property type="protein sequence ID" value="OWM76231.1"/>
    <property type="molecule type" value="Genomic_DNA"/>
</dbReference>
<keyword evidence="3" id="KW-0449">Lipoprotein</keyword>
<comment type="similarity">
    <text evidence="5">Belongs to the HIPP family.</text>
</comment>
<feature type="domain" description="HMA" evidence="7">
    <location>
        <begin position="5"/>
        <end position="69"/>
    </location>
</feature>
<evidence type="ECO:0000256" key="1">
    <source>
        <dbReference type="ARBA" id="ARBA00022481"/>
    </source>
</evidence>
<keyword evidence="11" id="KW-1185">Reference proteome</keyword>
<accession>A0A218WVG5</accession>
<evidence type="ECO:0000313" key="8">
    <source>
        <dbReference type="EMBL" id="OWM76231.1"/>
    </source>
</evidence>
<dbReference type="EMBL" id="PGOL01000105">
    <property type="protein sequence ID" value="PKI76974.1"/>
    <property type="molecule type" value="Genomic_DNA"/>
</dbReference>
<dbReference type="PANTHER" id="PTHR46195:SF2">
    <property type="entry name" value="HEAVY METAL-ASSOCIATED ISOPRENYLATED PLANT PROTEIN 7"/>
    <property type="match status" value="1"/>
</dbReference>
<dbReference type="Gene3D" id="3.30.70.100">
    <property type="match status" value="2"/>
</dbReference>
<dbReference type="AlphaFoldDB" id="A0A218WVG5"/>
<dbReference type="Proteomes" id="UP000233551">
    <property type="component" value="Unassembled WGS sequence"/>
</dbReference>
<dbReference type="SUPFAM" id="SSF55008">
    <property type="entry name" value="HMA, heavy metal-associated domain"/>
    <property type="match status" value="2"/>
</dbReference>
<keyword evidence="2" id="KW-0479">Metal-binding</keyword>
<reference evidence="8" key="2">
    <citation type="submission" date="2017-06" db="EMBL/GenBank/DDBJ databases">
        <title>The pomegranate genome and the genomics of punicalagin biosynthesis.</title>
        <authorList>
            <person name="Xu C."/>
        </authorList>
    </citation>
    <scope>NUCLEOTIDE SEQUENCE [LARGE SCALE GENOMIC DNA]</scope>
    <source>
        <tissue evidence="8">Fresh leaf</tissue>
    </source>
</reference>
<organism evidence="8 10">
    <name type="scientific">Punica granatum</name>
    <name type="common">Pomegranate</name>
    <dbReference type="NCBI Taxonomy" id="22663"/>
    <lineage>
        <taxon>Eukaryota</taxon>
        <taxon>Viridiplantae</taxon>
        <taxon>Streptophyta</taxon>
        <taxon>Embryophyta</taxon>
        <taxon>Tracheophyta</taxon>
        <taxon>Spermatophyta</taxon>
        <taxon>Magnoliopsida</taxon>
        <taxon>eudicotyledons</taxon>
        <taxon>Gunneridae</taxon>
        <taxon>Pentapetalae</taxon>
        <taxon>rosids</taxon>
        <taxon>malvids</taxon>
        <taxon>Myrtales</taxon>
        <taxon>Lythraceae</taxon>
        <taxon>Punica</taxon>
    </lineage>
</organism>